<dbReference type="Gene3D" id="1.10.10.10">
    <property type="entry name" value="Winged helix-like DNA-binding domain superfamily/Winged helix DNA-binding domain"/>
    <property type="match status" value="4"/>
</dbReference>
<evidence type="ECO:0000259" key="6">
    <source>
        <dbReference type="Pfam" id="PF21981"/>
    </source>
</evidence>
<evidence type="ECO:0000256" key="4">
    <source>
        <dbReference type="ARBA" id="ARBA00022490"/>
    </source>
</evidence>
<dbReference type="Proteomes" id="UP000246800">
    <property type="component" value="Unassembled WGS sequence"/>
</dbReference>
<dbReference type="Proteomes" id="UP000256409">
    <property type="component" value="Unassembled WGS sequence"/>
</dbReference>
<name>A0A166MG63_STAPS</name>
<dbReference type="InterPro" id="IPR053926">
    <property type="entry name" value="RecX_HTH_1st"/>
</dbReference>
<dbReference type="AlphaFoldDB" id="A0A166MG63"/>
<evidence type="ECO:0000259" key="7">
    <source>
        <dbReference type="Pfam" id="PF21982"/>
    </source>
</evidence>
<feature type="domain" description="RecX first three-helical" evidence="7">
    <location>
        <begin position="64"/>
        <end position="101"/>
    </location>
</feature>
<reference evidence="10 14" key="5">
    <citation type="submission" date="2020-12" db="EMBL/GenBank/DDBJ databases">
        <title>Whole genome sequencing and de novo assembly of Staphylococcus pseudintermedius: a novel pangenome approach to unravel pathogenesis of canine pyoderma.</title>
        <authorList>
            <person name="Ferrer L."/>
            <person name="Perez D."/>
            <person name="Fonticoba R."/>
            <person name="Vines J."/>
            <person name="Fabregas N."/>
            <person name="Madronero S."/>
            <person name="Meroni G."/>
            <person name="Martino P."/>
            <person name="Martinez S."/>
            <person name="Cusco A."/>
            <person name="Migura L."/>
            <person name="Francino O."/>
        </authorList>
    </citation>
    <scope>NUCLEOTIDE SEQUENCE [LARGE SCALE GENOMIC DNA]</scope>
    <source>
        <strain evidence="10 14">HSP080</strain>
    </source>
</reference>
<gene>
    <name evidence="5 8" type="primary">recX</name>
    <name evidence="9" type="ORF">DD902_05565</name>
    <name evidence="11" type="ORF">DV961_05500</name>
    <name evidence="8" type="ORF">EGV54_05155</name>
    <name evidence="10" type="ORF">JGZ15_04130</name>
</gene>
<evidence type="ECO:0000313" key="11">
    <source>
        <dbReference type="EMBL" id="REA82108.1"/>
    </source>
</evidence>
<dbReference type="Pfam" id="PF21981">
    <property type="entry name" value="RecX_HTH3"/>
    <property type="match status" value="2"/>
</dbReference>
<protein>
    <recommendedName>
        <fullName evidence="3 5">Regulatory protein RecX</fullName>
    </recommendedName>
</protein>
<comment type="similarity">
    <text evidence="2 5">Belongs to the RecX family.</text>
</comment>
<reference evidence="8 15" key="4">
    <citation type="submission" date="2018-11" db="EMBL/GenBank/DDBJ databases">
        <authorList>
            <consortium name="Veterinary Laboratory Investigation and Response Network"/>
        </authorList>
    </citation>
    <scope>NUCLEOTIDE SEQUENCE [LARGE SCALE GENOMIC DNA]</scope>
    <source>
        <strain evidence="8 15">SPSE-18-VL-LA-PA-Ryan-0021</strain>
    </source>
</reference>
<dbReference type="InterPro" id="IPR036388">
    <property type="entry name" value="WH-like_DNA-bd_sf"/>
</dbReference>
<feature type="domain" description="RecX third three-helical" evidence="6">
    <location>
        <begin position="154"/>
        <end position="201"/>
    </location>
</feature>
<feature type="domain" description="RecX third three-helical" evidence="6">
    <location>
        <begin position="217"/>
        <end position="258"/>
    </location>
</feature>
<dbReference type="RefSeq" id="WP_015729382.1">
    <property type="nucleotide sequence ID" value="NZ_BAAFHP010000014.1"/>
</dbReference>
<sequence>MSKITKIEVQKNNHERFNIYIDNEFAIGISIDTLVAFNIKKGDELDIDELKSLAQREYQQQANNHAIQYLSYRKRTRKEIATQLRKEGYEEDIIHEAIAYCERLKLIDHRDYMISLKNTMLRTTDKGPEVFRQKLHQAGIEADLIEEGVRVYEEEQPFESIVDIGQKIMNQKKGPPSKVKVKVQQSLQQKGFTLDTIFKVMDALDFKQDPETVDNLLQRDLEKVYNKYQKKYEGKPLYMKTVEALLRKGYPYDDIQRKLTESGIDHD</sequence>
<evidence type="ECO:0000313" key="12">
    <source>
        <dbReference type="Proteomes" id="UP000246800"/>
    </source>
</evidence>
<comment type="subcellular location">
    <subcellularLocation>
        <location evidence="1 5">Cytoplasm</location>
    </subcellularLocation>
</comment>
<dbReference type="Pfam" id="PF21982">
    <property type="entry name" value="RecX_HTH1"/>
    <property type="match status" value="1"/>
</dbReference>
<keyword evidence="15" id="KW-1185">Reference proteome</keyword>
<reference evidence="9 12" key="1">
    <citation type="journal article" date="2018" name="Vet. Microbiol.">
        <title>Clonal diversity and geographic distribution of methicillin-resistant Staphylococcus pseudintermedius from Australian animals: Discovery of novel sequence types.</title>
        <authorList>
            <person name="Worthing K.A."/>
            <person name="Abraham S."/>
            <person name="Coombs G.W."/>
            <person name="Pang S."/>
            <person name="Saputra S."/>
            <person name="Jordan D."/>
            <person name="Trott D.J."/>
            <person name="Norris J.M."/>
        </authorList>
    </citation>
    <scope>NUCLEOTIDE SEQUENCE [LARGE SCALE GENOMIC DNA]</scope>
    <source>
        <strain evidence="9 12">ST525 1</strain>
    </source>
</reference>
<evidence type="ECO:0000313" key="15">
    <source>
        <dbReference type="Proteomes" id="UP000600220"/>
    </source>
</evidence>
<dbReference type="EMBL" id="QQPC01000031">
    <property type="protein sequence ID" value="REA82108.1"/>
    <property type="molecule type" value="Genomic_DNA"/>
</dbReference>
<comment type="function">
    <text evidence="5">Modulates RecA activity.</text>
</comment>
<evidence type="ECO:0000256" key="5">
    <source>
        <dbReference type="HAMAP-Rule" id="MF_01114"/>
    </source>
</evidence>
<evidence type="ECO:0000313" key="9">
    <source>
        <dbReference type="EMBL" id="PWZ75391.1"/>
    </source>
</evidence>
<dbReference type="OrthoDB" id="5421057at2"/>
<evidence type="ECO:0000313" key="13">
    <source>
        <dbReference type="Proteomes" id="UP000256409"/>
    </source>
</evidence>
<dbReference type="EMBL" id="AAXKXX010000005">
    <property type="protein sequence ID" value="EGQ4384481.1"/>
    <property type="molecule type" value="Genomic_DNA"/>
</dbReference>
<evidence type="ECO:0000256" key="2">
    <source>
        <dbReference type="ARBA" id="ARBA00009695"/>
    </source>
</evidence>
<dbReference type="GeneID" id="93823291"/>
<dbReference type="GO" id="GO:0005737">
    <property type="term" value="C:cytoplasm"/>
    <property type="evidence" value="ECO:0007669"/>
    <property type="project" value="UniProtKB-SubCell"/>
</dbReference>
<keyword evidence="4 5" id="KW-0963">Cytoplasm</keyword>
<dbReference type="NCBIfam" id="NF010733">
    <property type="entry name" value="PRK14135.1"/>
    <property type="match status" value="1"/>
</dbReference>
<evidence type="ECO:0000313" key="14">
    <source>
        <dbReference type="Proteomes" id="UP000595859"/>
    </source>
</evidence>
<accession>A0A166MG63</accession>
<reference evidence="11" key="2">
    <citation type="journal article" date="2018" name="Vet. Microbiol.">
        <title>Methicillin-resistant staphylococci amongst veterinary personnel, personnel-owned pets, patients and the hospital environment of two small animal veterinary hospitals.</title>
        <authorList>
            <person name="Worthing K.A."/>
            <person name="Brown J."/>
            <person name="Gerber L."/>
            <person name="Abraham S."/>
            <person name="Trott D."/>
            <person name="Norris J.M."/>
        </authorList>
    </citation>
    <scope>NUCLEOTIDE SEQUENCE</scope>
    <source>
        <strain evidence="11">ST496-2</strain>
    </source>
</reference>
<dbReference type="PANTHER" id="PTHR33602:SF1">
    <property type="entry name" value="REGULATORY PROTEIN RECX FAMILY PROTEIN"/>
    <property type="match status" value="1"/>
</dbReference>
<dbReference type="HAMAP" id="MF_01114">
    <property type="entry name" value="RecX"/>
    <property type="match status" value="1"/>
</dbReference>
<dbReference type="EMBL" id="QEIT01000027">
    <property type="protein sequence ID" value="PWZ75391.1"/>
    <property type="molecule type" value="Genomic_DNA"/>
</dbReference>
<evidence type="ECO:0000313" key="10">
    <source>
        <dbReference type="EMBL" id="QQM98836.1"/>
    </source>
</evidence>
<dbReference type="GO" id="GO:0006282">
    <property type="term" value="P:regulation of DNA repair"/>
    <property type="evidence" value="ECO:0007669"/>
    <property type="project" value="UniProtKB-UniRule"/>
</dbReference>
<dbReference type="Proteomes" id="UP000600220">
    <property type="component" value="Unassembled WGS sequence"/>
</dbReference>
<evidence type="ECO:0000313" key="8">
    <source>
        <dbReference type="EMBL" id="EGQ4384481.1"/>
    </source>
</evidence>
<evidence type="ECO:0000256" key="1">
    <source>
        <dbReference type="ARBA" id="ARBA00004496"/>
    </source>
</evidence>
<evidence type="ECO:0000256" key="3">
    <source>
        <dbReference type="ARBA" id="ARBA00018111"/>
    </source>
</evidence>
<dbReference type="EMBL" id="CP066884">
    <property type="protein sequence ID" value="QQM98836.1"/>
    <property type="molecule type" value="Genomic_DNA"/>
</dbReference>
<dbReference type="InterPro" id="IPR003783">
    <property type="entry name" value="Regulatory_RecX"/>
</dbReference>
<organism evidence="9 12">
    <name type="scientific">Staphylococcus pseudintermedius</name>
    <dbReference type="NCBI Taxonomy" id="283734"/>
    <lineage>
        <taxon>Bacteria</taxon>
        <taxon>Bacillati</taxon>
        <taxon>Bacillota</taxon>
        <taxon>Bacilli</taxon>
        <taxon>Bacillales</taxon>
        <taxon>Staphylococcaceae</taxon>
        <taxon>Staphylococcus</taxon>
        <taxon>Staphylococcus intermedius group</taxon>
    </lineage>
</organism>
<dbReference type="PANTHER" id="PTHR33602">
    <property type="entry name" value="REGULATORY PROTEIN RECX FAMILY PROTEIN"/>
    <property type="match status" value="1"/>
</dbReference>
<reference evidence="13" key="3">
    <citation type="journal article" date="2018" name="Vet. Microbiol.">
        <title>Molecular epidemiology of methicillin-resistant staphylococci amongst veterinary personnel, personnel-owned pets, patients and the hospital environment of two companion animal veterinary hospitals.</title>
        <authorList>
            <person name="Worthing K.A."/>
            <person name="Brown J."/>
            <person name="Gerber L."/>
            <person name="Abraham S."/>
            <person name="Trott D."/>
            <person name="Norris J.M."/>
        </authorList>
    </citation>
    <scope>NUCLEOTIDE SEQUENCE [LARGE SCALE GENOMIC DNA]</scope>
    <source>
        <strain evidence="13">ST496-2</strain>
    </source>
</reference>
<dbReference type="eggNOG" id="COG2137">
    <property type="taxonomic scope" value="Bacteria"/>
</dbReference>
<dbReference type="InterPro" id="IPR053925">
    <property type="entry name" value="RecX_HTH_3rd"/>
</dbReference>
<dbReference type="Proteomes" id="UP000595859">
    <property type="component" value="Chromosome"/>
</dbReference>
<proteinExistence type="inferred from homology"/>